<dbReference type="Proteomes" id="UP000231333">
    <property type="component" value="Unassembled WGS sequence"/>
</dbReference>
<evidence type="ECO:0000313" key="1">
    <source>
        <dbReference type="EMBL" id="PIR37993.1"/>
    </source>
</evidence>
<proteinExistence type="predicted"/>
<comment type="caution">
    <text evidence="1">The sequence shown here is derived from an EMBL/GenBank/DDBJ whole genome shotgun (WGS) entry which is preliminary data.</text>
</comment>
<dbReference type="PANTHER" id="PTHR37948">
    <property type="entry name" value="ZGC:113208"/>
    <property type="match status" value="1"/>
</dbReference>
<sequence>MAHKKIIYSDSFQKKYIYELSSPTGRNFDTDFKPGLTPKEMLELGVFGGAYFIGVKDLIPTDLPKSWFAGVELSRDHEKHKELNYYGVRASQTLSEWKRKRWIHKQDPHGWFQWYCRYYIGRRSDDDERQIKRWNAMRRHVGQIKANCRAGDEHCRPRQRQALLHWAYDSRNM</sequence>
<dbReference type="EMBL" id="PCXL01000013">
    <property type="protein sequence ID" value="PIR37993.1"/>
    <property type="molecule type" value="Genomic_DNA"/>
</dbReference>
<dbReference type="PANTHER" id="PTHR37948:SF1">
    <property type="entry name" value="BLL5189 PROTEIN"/>
    <property type="match status" value="1"/>
</dbReference>
<dbReference type="AlphaFoldDB" id="A0A2H0QUN9"/>
<protein>
    <submittedName>
        <fullName evidence="1">Uncharacterized protein</fullName>
    </submittedName>
</protein>
<reference evidence="1 2" key="1">
    <citation type="submission" date="2017-09" db="EMBL/GenBank/DDBJ databases">
        <title>Depth-based differentiation of microbial function through sediment-hosted aquifers and enrichment of novel symbionts in the deep terrestrial subsurface.</title>
        <authorList>
            <person name="Probst A.J."/>
            <person name="Ladd B."/>
            <person name="Jarett J.K."/>
            <person name="Geller-Mcgrath D.E."/>
            <person name="Sieber C.M."/>
            <person name="Emerson J.B."/>
            <person name="Anantharaman K."/>
            <person name="Thomas B.C."/>
            <person name="Malmstrom R."/>
            <person name="Stieglmeier M."/>
            <person name="Klingl A."/>
            <person name="Woyke T."/>
            <person name="Ryan C.M."/>
            <person name="Banfield J.F."/>
        </authorList>
    </citation>
    <scope>NUCLEOTIDE SEQUENCE [LARGE SCALE GENOMIC DNA]</scope>
    <source>
        <strain evidence="1">CG10_big_fil_rev_8_21_14_0_10_42_12</strain>
    </source>
</reference>
<accession>A0A2H0QUN9</accession>
<gene>
    <name evidence="1" type="ORF">COV34_02810</name>
</gene>
<evidence type="ECO:0000313" key="2">
    <source>
        <dbReference type="Proteomes" id="UP000231333"/>
    </source>
</evidence>
<organism evidence="1 2">
    <name type="scientific">Candidatus Zambryskibacteria bacterium CG10_big_fil_rev_8_21_14_0_10_42_12</name>
    <dbReference type="NCBI Taxonomy" id="1975115"/>
    <lineage>
        <taxon>Bacteria</taxon>
        <taxon>Candidatus Zambryskiibacteriota</taxon>
    </lineage>
</organism>
<name>A0A2H0QUN9_9BACT</name>